<dbReference type="Proteomes" id="UP000195871">
    <property type="component" value="Unassembled WGS sequence"/>
</dbReference>
<feature type="compositionally biased region" description="Low complexity" evidence="7">
    <location>
        <begin position="279"/>
        <end position="292"/>
    </location>
</feature>
<reference evidence="9 10" key="1">
    <citation type="submission" date="2017-05" db="EMBL/GenBank/DDBJ databases">
        <title>The Genome Sequence of Candida krusei Ckrusei653.</title>
        <authorList>
            <person name="Cuomo C."/>
            <person name="Forche A."/>
            <person name="Young S."/>
            <person name="Abouelleil A."/>
            <person name="Cao P."/>
            <person name="Chapman S."/>
            <person name="Cusick C."/>
            <person name="Shea T."/>
            <person name="Nusbaum C."/>
            <person name="Birren B."/>
        </authorList>
    </citation>
    <scope>NUCLEOTIDE SEQUENCE [LARGE SCALE GENOMIC DNA]</scope>
    <source>
        <strain evidence="9 10">Ckrusei653</strain>
    </source>
</reference>
<evidence type="ECO:0000256" key="3">
    <source>
        <dbReference type="ARBA" id="ARBA00022525"/>
    </source>
</evidence>
<comment type="caution">
    <text evidence="9">The sequence shown here is derived from an EMBL/GenBank/DDBJ whole genome shotgun (WGS) entry which is preliminary data.</text>
</comment>
<gene>
    <name evidence="9" type="ORF">CAS74_004092</name>
</gene>
<evidence type="ECO:0000256" key="7">
    <source>
        <dbReference type="SAM" id="MobiDB-lite"/>
    </source>
</evidence>
<evidence type="ECO:0000313" key="10">
    <source>
        <dbReference type="Proteomes" id="UP000195871"/>
    </source>
</evidence>
<dbReference type="InterPro" id="IPR054508">
    <property type="entry name" value="PIR1-like_C"/>
</dbReference>
<evidence type="ECO:0000256" key="4">
    <source>
        <dbReference type="ARBA" id="ARBA00022729"/>
    </source>
</evidence>
<evidence type="ECO:0000259" key="8">
    <source>
        <dbReference type="Pfam" id="PF22799"/>
    </source>
</evidence>
<evidence type="ECO:0000313" key="9">
    <source>
        <dbReference type="EMBL" id="OUT21093.1"/>
    </source>
</evidence>
<evidence type="ECO:0000256" key="6">
    <source>
        <dbReference type="ARBA" id="ARBA00038219"/>
    </source>
</evidence>
<evidence type="ECO:0000256" key="2">
    <source>
        <dbReference type="ARBA" id="ARBA00022512"/>
    </source>
</evidence>
<keyword evidence="4" id="KW-0732">Signal</keyword>
<dbReference type="AlphaFoldDB" id="A0A1Z8JKI0"/>
<sequence>MVDPGRSVCSSPQVFLDITLDKIKQDTRISSYLTTNMRSTTLSIATLALVAQSLAAYVPSEPWSTLTPSATFSGKHTTDYTKTFAISIDPIATPSSSSSSSAANSKAKRDVVTQIGDGQIQATTSTSSTFTKKTEAPVITQIGDGQIQATTATPKTEAPVITQIGDGQIQATTATPKTEAPVITQIGDGQIQATTATPKTEAPVITQIGDGQIQATTATPKTEAPVITQIGDGQIQATTATPKTEAPVVTQIGDGQIQASTLTTATVATQIGDGQIQATTTTGEGSKSTETSPATPSGDYQGFPESCKNPDALSMVLNKGILTDAKGRIGSIVANQQFQFDGPPPQAGAIYAAGWSVTADGNLAIGDKDIFFQCLSGNFYNLYDEHIGSQCEEVYLKVVDLVDC</sequence>
<keyword evidence="5" id="KW-0677">Repeat</keyword>
<dbReference type="GO" id="GO:0031505">
    <property type="term" value="P:fungal-type cell wall organization"/>
    <property type="evidence" value="ECO:0007669"/>
    <property type="project" value="UniProtKB-ARBA"/>
</dbReference>
<dbReference type="EMBL" id="NHMM01000006">
    <property type="protein sequence ID" value="OUT21093.1"/>
    <property type="molecule type" value="Genomic_DNA"/>
</dbReference>
<dbReference type="PANTHER" id="PTHR47254">
    <property type="entry name" value="CELL WALL MANNOPROTEIN CIS3-RELATED"/>
    <property type="match status" value="1"/>
</dbReference>
<dbReference type="Pfam" id="PF22799">
    <property type="entry name" value="PIR1-like_C"/>
    <property type="match status" value="1"/>
</dbReference>
<keyword evidence="2" id="KW-0134">Cell wall</keyword>
<comment type="similarity">
    <text evidence="6">Belongs to the PIR protein family.</text>
</comment>
<protein>
    <recommendedName>
        <fullName evidence="8">Cell wall mannoprotein PIR1-like C-terminal domain-containing protein</fullName>
    </recommendedName>
</protein>
<feature type="region of interest" description="Disordered" evidence="7">
    <location>
        <begin position="275"/>
        <end position="305"/>
    </location>
</feature>
<dbReference type="InterPro" id="IPR051153">
    <property type="entry name" value="Yeast_CWMannoprotein_PIR"/>
</dbReference>
<comment type="subcellular location">
    <subcellularLocation>
        <location evidence="1">Secreted</location>
        <location evidence="1">Cell wall</location>
    </subcellularLocation>
</comment>
<dbReference type="PROSITE" id="PS50256">
    <property type="entry name" value="PIR_REPEAT_2"/>
    <property type="match status" value="8"/>
</dbReference>
<dbReference type="VEuPathDB" id="FungiDB:C5L36_0B07410"/>
<evidence type="ECO:0000256" key="5">
    <source>
        <dbReference type="ARBA" id="ARBA00022737"/>
    </source>
</evidence>
<dbReference type="GO" id="GO:0005199">
    <property type="term" value="F:structural constituent of cell wall"/>
    <property type="evidence" value="ECO:0007669"/>
    <property type="project" value="InterPro"/>
</dbReference>
<organism evidence="9 10">
    <name type="scientific">Pichia kudriavzevii</name>
    <name type="common">Yeast</name>
    <name type="synonym">Issatchenkia orientalis</name>
    <dbReference type="NCBI Taxonomy" id="4909"/>
    <lineage>
        <taxon>Eukaryota</taxon>
        <taxon>Fungi</taxon>
        <taxon>Dikarya</taxon>
        <taxon>Ascomycota</taxon>
        <taxon>Saccharomycotina</taxon>
        <taxon>Pichiomycetes</taxon>
        <taxon>Pichiales</taxon>
        <taxon>Pichiaceae</taxon>
        <taxon>Pichia</taxon>
    </lineage>
</organism>
<dbReference type="Pfam" id="PF00399">
    <property type="entry name" value="PIR"/>
    <property type="match status" value="8"/>
</dbReference>
<name>A0A1Z8JKI0_PICKU</name>
<dbReference type="GO" id="GO:0009277">
    <property type="term" value="C:fungal-type cell wall"/>
    <property type="evidence" value="ECO:0007669"/>
    <property type="project" value="TreeGrafter"/>
</dbReference>
<keyword evidence="3" id="KW-0964">Secreted</keyword>
<dbReference type="InterPro" id="IPR000420">
    <property type="entry name" value="Yeast_PIR_rpt"/>
</dbReference>
<evidence type="ECO:0000256" key="1">
    <source>
        <dbReference type="ARBA" id="ARBA00004191"/>
    </source>
</evidence>
<proteinExistence type="inferred from homology"/>
<accession>A0A1Z8JKI0</accession>
<feature type="domain" description="Cell wall mannoprotein PIR1-like C-terminal" evidence="8">
    <location>
        <begin position="320"/>
        <end position="394"/>
    </location>
</feature>
<dbReference type="PANTHER" id="PTHR47254:SF1">
    <property type="entry name" value="CELL WALL MANNOPROTEIN CIS3-RELATED"/>
    <property type="match status" value="1"/>
</dbReference>